<comment type="catalytic activity">
    <reaction evidence="7">
        <text>(6S)-5,6,7,8-tetrahydrofolyl-(gamma-L-Glu)(n) + (n-1) H2O = (6S)-5,6,7,8-tetrahydrofolate + (n-1) L-glutamate</text>
        <dbReference type="Rhea" id="RHEA:56784"/>
        <dbReference type="Rhea" id="RHEA-COMP:14738"/>
        <dbReference type="ChEBI" id="CHEBI:15377"/>
        <dbReference type="ChEBI" id="CHEBI:29985"/>
        <dbReference type="ChEBI" id="CHEBI:57453"/>
        <dbReference type="ChEBI" id="CHEBI:141005"/>
        <dbReference type="EC" id="3.4.19.9"/>
    </reaction>
</comment>
<dbReference type="eggNOG" id="KOG1559">
    <property type="taxonomic scope" value="Eukaryota"/>
</dbReference>
<dbReference type="PANTHER" id="PTHR11315:SF0">
    <property type="entry name" value="FOLATE GAMMA-GLUTAMYL HYDROLASE"/>
    <property type="match status" value="1"/>
</dbReference>
<evidence type="ECO:0000256" key="4">
    <source>
        <dbReference type="ARBA" id="ARBA00022729"/>
    </source>
</evidence>
<dbReference type="InterPro" id="IPR011697">
    <property type="entry name" value="Peptidase_C26"/>
</dbReference>
<dbReference type="OMA" id="IHYHQWC"/>
<evidence type="ECO:0000256" key="5">
    <source>
        <dbReference type="ARBA" id="ARBA00022801"/>
    </source>
</evidence>
<dbReference type="HOGENOM" id="CLU_058704_1_1_1"/>
<sequence>VGVAAQATWGHSAAHGKSYIAADYVKFIEAAGGRVVPIPNNATDEYVTKMFHYINGFLLPGGATSVYRSGYERTAKIMLNLAMQAYENGDYFPIWGTCLGFEQLAVLVAGNHALTNCSAWDVSLPLELNQDFRDSRMFHKAPEEIINILKSQSVTANYHHECVSWKNWFSSNGEHLQNMFKVLSSNSDVKGLKFISTIEGKTHPIFATQWHPEKNMFAWRPNLHVAHSEDAIKISQYMANFFVGEARKNMHHFPSREAEMHALIYNFNPVYSGLQGSEFEQKYYF</sequence>
<evidence type="ECO:0000313" key="8">
    <source>
        <dbReference type="EMBL" id="EDV19164.1"/>
    </source>
</evidence>
<reference evidence="8 9" key="1">
    <citation type="journal article" date="2008" name="Nature">
        <title>The Trichoplax genome and the nature of placozoans.</title>
        <authorList>
            <person name="Srivastava M."/>
            <person name="Begovic E."/>
            <person name="Chapman J."/>
            <person name="Putnam N.H."/>
            <person name="Hellsten U."/>
            <person name="Kawashima T."/>
            <person name="Kuo A."/>
            <person name="Mitros T."/>
            <person name="Salamov A."/>
            <person name="Carpenter M.L."/>
            <person name="Signorovitch A.Y."/>
            <person name="Moreno M.A."/>
            <person name="Kamm K."/>
            <person name="Grimwood J."/>
            <person name="Schmutz J."/>
            <person name="Shapiro H."/>
            <person name="Grigoriev I.V."/>
            <person name="Buss L.W."/>
            <person name="Schierwater B."/>
            <person name="Dellaporta S.L."/>
            <person name="Rokhsar D.S."/>
        </authorList>
    </citation>
    <scope>NUCLEOTIDE SEQUENCE [LARGE SCALE GENOMIC DNA]</scope>
    <source>
        <strain evidence="8 9">Grell-BS-1999</strain>
    </source>
</reference>
<dbReference type="STRING" id="10228.B3SDN1"/>
<dbReference type="GeneID" id="6759565"/>
<dbReference type="SUPFAM" id="SSF52317">
    <property type="entry name" value="Class I glutamine amidotransferase-like"/>
    <property type="match status" value="1"/>
</dbReference>
<dbReference type="AlphaFoldDB" id="B3SDN1"/>
<dbReference type="Gene3D" id="3.40.50.880">
    <property type="match status" value="1"/>
</dbReference>
<evidence type="ECO:0000256" key="7">
    <source>
        <dbReference type="PROSITE-ProRule" id="PRU00607"/>
    </source>
</evidence>
<evidence type="ECO:0000256" key="3">
    <source>
        <dbReference type="ARBA" id="ARBA00022525"/>
    </source>
</evidence>
<dbReference type="GO" id="GO:0034722">
    <property type="term" value="F:gamma-glutamyl-peptidase activity"/>
    <property type="evidence" value="ECO:0000318"/>
    <property type="project" value="GO_Central"/>
</dbReference>
<dbReference type="EMBL" id="DS985282">
    <property type="protein sequence ID" value="EDV19164.1"/>
    <property type="molecule type" value="Genomic_DNA"/>
</dbReference>
<dbReference type="MEROPS" id="C26.001"/>
<evidence type="ECO:0000256" key="1">
    <source>
        <dbReference type="ARBA" id="ARBA00004239"/>
    </source>
</evidence>
<dbReference type="InterPro" id="IPR015527">
    <property type="entry name" value="Pept_C26_g-glut_hydrolase"/>
</dbReference>
<feature type="active site" evidence="7">
    <location>
        <position position="211"/>
    </location>
</feature>
<dbReference type="GO" id="GO:0005576">
    <property type="term" value="C:extracellular region"/>
    <property type="evidence" value="ECO:0007669"/>
    <property type="project" value="UniProtKB-SubCell"/>
</dbReference>
<dbReference type="GO" id="GO:0005773">
    <property type="term" value="C:vacuole"/>
    <property type="evidence" value="ECO:0000318"/>
    <property type="project" value="GO_Central"/>
</dbReference>
<feature type="non-terminal residue" evidence="8">
    <location>
        <position position="1"/>
    </location>
</feature>
<protein>
    <recommendedName>
        <fullName evidence="7">folate gamma-glutamyl hydrolase</fullName>
        <ecNumber evidence="7">3.4.19.9</ecNumber>
    </recommendedName>
</protein>
<feature type="active site" description="Nucleophile" evidence="6 7">
    <location>
        <position position="98"/>
    </location>
</feature>
<evidence type="ECO:0000256" key="6">
    <source>
        <dbReference type="PIRSR" id="PIRSR615527-1"/>
    </source>
</evidence>
<comment type="similarity">
    <text evidence="2">Belongs to the peptidase C26 family.</text>
</comment>
<evidence type="ECO:0000313" key="9">
    <source>
        <dbReference type="Proteomes" id="UP000009022"/>
    </source>
</evidence>
<dbReference type="FunCoup" id="B3SDN1">
    <property type="interactions" value="227"/>
</dbReference>
<dbReference type="KEGG" id="tad:TRIADDRAFT_34071"/>
<dbReference type="InterPro" id="IPR029062">
    <property type="entry name" value="Class_I_gatase-like"/>
</dbReference>
<comment type="subcellular location">
    <subcellularLocation>
        <location evidence="1">Secreted</location>
        <location evidence="1">Extracellular space</location>
    </subcellularLocation>
</comment>
<feature type="active site" description="Proton donor" evidence="6">
    <location>
        <position position="211"/>
    </location>
</feature>
<dbReference type="EC" id="3.4.19.9" evidence="7"/>
<dbReference type="PhylomeDB" id="B3SDN1"/>
<gene>
    <name evidence="8" type="ORF">TRIADDRAFT_34071</name>
</gene>
<organism evidence="8 9">
    <name type="scientific">Trichoplax adhaerens</name>
    <name type="common">Trichoplax reptans</name>
    <dbReference type="NCBI Taxonomy" id="10228"/>
    <lineage>
        <taxon>Eukaryota</taxon>
        <taxon>Metazoa</taxon>
        <taxon>Placozoa</taxon>
        <taxon>Uniplacotomia</taxon>
        <taxon>Trichoplacea</taxon>
        <taxon>Trichoplacidae</taxon>
        <taxon>Trichoplax</taxon>
    </lineage>
</organism>
<dbReference type="GO" id="GO:0046900">
    <property type="term" value="P:tetrahydrofolylpolyglutamate metabolic process"/>
    <property type="evidence" value="ECO:0000318"/>
    <property type="project" value="GO_Central"/>
</dbReference>
<dbReference type="PROSITE" id="PS51273">
    <property type="entry name" value="GATASE_TYPE_1"/>
    <property type="match status" value="1"/>
</dbReference>
<evidence type="ECO:0000256" key="2">
    <source>
        <dbReference type="ARBA" id="ARBA00011083"/>
    </source>
</evidence>
<dbReference type="FunFam" id="3.40.50.880:FF:000024">
    <property type="entry name" value="Folate gamma-glutamyl hydrolase"/>
    <property type="match status" value="1"/>
</dbReference>
<dbReference type="Pfam" id="PF07722">
    <property type="entry name" value="Peptidase_C26"/>
    <property type="match status" value="1"/>
</dbReference>
<dbReference type="CTD" id="6759565"/>
<keyword evidence="9" id="KW-1185">Reference proteome</keyword>
<keyword evidence="5 7" id="KW-0378">Hydrolase</keyword>
<keyword evidence="3" id="KW-0964">Secreted</keyword>
<proteinExistence type="inferred from homology"/>
<dbReference type="OrthoDB" id="64220at2759"/>
<accession>B3SDN1</accession>
<name>B3SDN1_TRIAD</name>
<dbReference type="PANTHER" id="PTHR11315">
    <property type="entry name" value="PROTEASE FAMILY C26 GAMMA-GLUTAMYL HYDROLASE"/>
    <property type="match status" value="1"/>
</dbReference>
<dbReference type="InParanoid" id="B3SDN1"/>
<dbReference type="PROSITE" id="PS51275">
    <property type="entry name" value="PEPTIDASE_C26_GGH"/>
    <property type="match status" value="1"/>
</dbReference>
<keyword evidence="4" id="KW-0732">Signal</keyword>
<dbReference type="Proteomes" id="UP000009022">
    <property type="component" value="Unassembled WGS sequence"/>
</dbReference>
<dbReference type="RefSeq" id="XP_002118342.1">
    <property type="nucleotide sequence ID" value="XM_002118306.1"/>
</dbReference>